<evidence type="ECO:0000313" key="1">
    <source>
        <dbReference type="EMBL" id="CAA9561163.1"/>
    </source>
</evidence>
<dbReference type="Pfam" id="PF11290">
    <property type="entry name" value="DUF3090"/>
    <property type="match status" value="1"/>
</dbReference>
<dbReference type="EMBL" id="CADCWI010000093">
    <property type="protein sequence ID" value="CAA9561163.1"/>
    <property type="molecule type" value="Genomic_DNA"/>
</dbReference>
<organism evidence="1">
    <name type="scientific">uncultured Thermomicrobiales bacterium</name>
    <dbReference type="NCBI Taxonomy" id="1645740"/>
    <lineage>
        <taxon>Bacteria</taxon>
        <taxon>Pseudomonadati</taxon>
        <taxon>Thermomicrobiota</taxon>
        <taxon>Thermomicrobia</taxon>
        <taxon>Thermomicrobiales</taxon>
        <taxon>environmental samples</taxon>
    </lineage>
</organism>
<sequence>MTDDFLHSSSADDAQRLRVEALGEPGQRRFRMLVAVRGETHIIWMEKQQLQALGLAVEQILEQVASDLPVLDNSDAPIELDEQTDHQFRLGRIELGFEEPVGRIVISAFDLQQDDEAVTPSLNIRLSQAQAKSLSVDAATVASAGRPRCPMCGSPMDREGHVCPEQNGHLPLSFDENETV</sequence>
<reference evidence="1" key="1">
    <citation type="submission" date="2020-02" db="EMBL/GenBank/DDBJ databases">
        <authorList>
            <person name="Meier V. D."/>
        </authorList>
    </citation>
    <scope>NUCLEOTIDE SEQUENCE</scope>
    <source>
        <strain evidence="1">AVDCRST_MAG43</strain>
    </source>
</reference>
<gene>
    <name evidence="1" type="ORF">AVDCRST_MAG43-1787</name>
</gene>
<dbReference type="InterPro" id="IPR021441">
    <property type="entry name" value="DUF3090"/>
</dbReference>
<protein>
    <recommendedName>
        <fullName evidence="2">DUF3090 family protein</fullName>
    </recommendedName>
</protein>
<proteinExistence type="predicted"/>
<accession>A0A6J4UZK3</accession>
<evidence type="ECO:0008006" key="2">
    <source>
        <dbReference type="Google" id="ProtNLM"/>
    </source>
</evidence>
<name>A0A6J4UZK3_9BACT</name>
<dbReference type="AlphaFoldDB" id="A0A6J4UZK3"/>